<dbReference type="PROSITE" id="PS51375">
    <property type="entry name" value="PPR"/>
    <property type="match status" value="8"/>
</dbReference>
<dbReference type="NCBIfam" id="TIGR00756">
    <property type="entry name" value="PPR"/>
    <property type="match status" value="8"/>
</dbReference>
<dbReference type="AlphaFoldDB" id="A0ABD3IHC7"/>
<evidence type="ECO:0000256" key="4">
    <source>
        <dbReference type="SAM" id="MobiDB-lite"/>
    </source>
</evidence>
<feature type="repeat" description="PPR" evidence="3">
    <location>
        <begin position="469"/>
        <end position="503"/>
    </location>
</feature>
<name>A0ABD3IHC7_9MARC</name>
<evidence type="ECO:0000259" key="5">
    <source>
        <dbReference type="Pfam" id="PF17177"/>
    </source>
</evidence>
<feature type="repeat" description="PPR" evidence="3">
    <location>
        <begin position="539"/>
        <end position="573"/>
    </location>
</feature>
<feature type="repeat" description="PPR" evidence="3">
    <location>
        <begin position="364"/>
        <end position="398"/>
    </location>
</feature>
<evidence type="ECO:0000313" key="7">
    <source>
        <dbReference type="Proteomes" id="UP001633002"/>
    </source>
</evidence>
<evidence type="ECO:0000313" key="6">
    <source>
        <dbReference type="EMBL" id="KAL3701651.1"/>
    </source>
</evidence>
<evidence type="ECO:0000256" key="3">
    <source>
        <dbReference type="PROSITE-ProRule" id="PRU00708"/>
    </source>
</evidence>
<dbReference type="Gene3D" id="1.25.40.10">
    <property type="entry name" value="Tetratricopeptide repeat domain"/>
    <property type="match status" value="3"/>
</dbReference>
<reference evidence="6 7" key="1">
    <citation type="submission" date="2024-09" db="EMBL/GenBank/DDBJ databases">
        <title>Chromosome-scale assembly of Riccia sorocarpa.</title>
        <authorList>
            <person name="Paukszto L."/>
        </authorList>
    </citation>
    <scope>NUCLEOTIDE SEQUENCE [LARGE SCALE GENOMIC DNA]</scope>
    <source>
        <strain evidence="6">LP-2024</strain>
        <tissue evidence="6">Aerial parts of the thallus</tissue>
    </source>
</reference>
<feature type="repeat" description="PPR" evidence="3">
    <location>
        <begin position="399"/>
        <end position="433"/>
    </location>
</feature>
<protein>
    <recommendedName>
        <fullName evidence="5">PROP1-like PPR domain-containing protein</fullName>
    </recommendedName>
</protein>
<dbReference type="EMBL" id="JBJQOH010000001">
    <property type="protein sequence ID" value="KAL3701651.1"/>
    <property type="molecule type" value="Genomic_DNA"/>
</dbReference>
<evidence type="ECO:0000256" key="1">
    <source>
        <dbReference type="ARBA" id="ARBA00007626"/>
    </source>
</evidence>
<feature type="repeat" description="PPR" evidence="3">
    <location>
        <begin position="434"/>
        <end position="468"/>
    </location>
</feature>
<feature type="region of interest" description="Disordered" evidence="4">
    <location>
        <begin position="158"/>
        <end position="179"/>
    </location>
</feature>
<keyword evidence="2" id="KW-0677">Repeat</keyword>
<accession>A0ABD3IHC7</accession>
<feature type="repeat" description="PPR" evidence="3">
    <location>
        <begin position="329"/>
        <end position="363"/>
    </location>
</feature>
<sequence length="744" mass="81456">MALASNAPGAFAVRGGAAGSVSTNSLPEVGIVNFFASENSDLRNGSCSHELSFSTSVSSRFLTRTSSASSLQKIATPFSSSRNQGTGLFATASPYSISVRCSSLSLKDSDAPPSQAGDERNSFVSRNFETGRTPSGSKKTLSLAEQLRLSAEDVSVSSAEEAAPIEVPPTTSSITPKREKSGRNIIDRWAPEGSKYNRAADILQKLKDTDVTDEGVSRALEDWDTSLGSRDICAVISGLKWRKALAFFRWAKAKNFPVNTVVHNVLLGVMRAGKQWKAADEFGLGMIKEGVQLDNYTFSTLISCALQCRAPRDALAWFDRMAAAGIVPDEVTYSTMTLVYSRLGRFDEAVELFENLRLTGWKPDKVTYGTMVNVYARAGKFQKASSLIKEMKQLGLQPDAVVYNTLIKFFAREGKTGQAKRVFKEMESAGIKASEFTLSLMIDVHGRSGSVAEAFSLFERMKEEKLPLDTAVYNSLLKMCGEERRLEEGEGLIKEMLEKGLKPDEMTYKSLVNLYAKEGKIEEAVHAMQEMTQAGHPADVIVYSCLIKACGASKDFERAEKFFQEMLACGNRVDDRCCGVLLSLVNMCENDEEREPVLRCLHTAKPILSSVVNTLVSQDVDLGEVYSGSLRTHTNELWILHLRSLSFSTACCALGVWLDYLKTHLAEGQELPETLVVETGAGRNRGEDGTRLITVILGKLKEMNSPFDVSTDRADWLAAPGSLVTAWLSSQSQPEQDAEKSPSD</sequence>
<feature type="region of interest" description="Disordered" evidence="4">
    <location>
        <begin position="106"/>
        <end position="141"/>
    </location>
</feature>
<comment type="similarity">
    <text evidence="1">Belongs to the PPR family. P subfamily.</text>
</comment>
<feature type="domain" description="PROP1-like PPR" evidence="5">
    <location>
        <begin position="438"/>
        <end position="585"/>
    </location>
</feature>
<feature type="compositionally biased region" description="Polar residues" evidence="4">
    <location>
        <begin position="122"/>
        <end position="140"/>
    </location>
</feature>
<comment type="caution">
    <text evidence="6">The sequence shown here is derived from an EMBL/GenBank/DDBJ whole genome shotgun (WGS) entry which is preliminary data.</text>
</comment>
<gene>
    <name evidence="6" type="ORF">R1sor_019673</name>
</gene>
<dbReference type="PANTHER" id="PTHR47447">
    <property type="entry name" value="OS03G0856100 PROTEIN"/>
    <property type="match status" value="1"/>
</dbReference>
<dbReference type="InterPro" id="IPR002885">
    <property type="entry name" value="PPR_rpt"/>
</dbReference>
<dbReference type="PANTHER" id="PTHR47447:SF3">
    <property type="entry name" value="OS03G0856100 PROTEIN"/>
    <property type="match status" value="1"/>
</dbReference>
<keyword evidence="7" id="KW-1185">Reference proteome</keyword>
<dbReference type="InterPro" id="IPR011990">
    <property type="entry name" value="TPR-like_helical_dom_sf"/>
</dbReference>
<dbReference type="InterPro" id="IPR033443">
    <property type="entry name" value="PROP1-like_PPR_dom"/>
</dbReference>
<feature type="compositionally biased region" description="Low complexity" evidence="4">
    <location>
        <begin position="158"/>
        <end position="169"/>
    </location>
</feature>
<organism evidence="6 7">
    <name type="scientific">Riccia sorocarpa</name>
    <dbReference type="NCBI Taxonomy" id="122646"/>
    <lineage>
        <taxon>Eukaryota</taxon>
        <taxon>Viridiplantae</taxon>
        <taxon>Streptophyta</taxon>
        <taxon>Embryophyta</taxon>
        <taxon>Marchantiophyta</taxon>
        <taxon>Marchantiopsida</taxon>
        <taxon>Marchantiidae</taxon>
        <taxon>Marchantiales</taxon>
        <taxon>Ricciaceae</taxon>
        <taxon>Riccia</taxon>
    </lineage>
</organism>
<dbReference type="Pfam" id="PF17177">
    <property type="entry name" value="PPR_long"/>
    <property type="match status" value="2"/>
</dbReference>
<feature type="domain" description="PROP1-like PPR" evidence="5">
    <location>
        <begin position="286"/>
        <end position="427"/>
    </location>
</feature>
<dbReference type="SUPFAM" id="SSF81901">
    <property type="entry name" value="HCP-like"/>
    <property type="match status" value="1"/>
</dbReference>
<dbReference type="Proteomes" id="UP001633002">
    <property type="component" value="Unassembled WGS sequence"/>
</dbReference>
<proteinExistence type="inferred from homology"/>
<feature type="repeat" description="PPR" evidence="3">
    <location>
        <begin position="294"/>
        <end position="328"/>
    </location>
</feature>
<feature type="repeat" description="PPR" evidence="3">
    <location>
        <begin position="504"/>
        <end position="538"/>
    </location>
</feature>
<evidence type="ECO:0000256" key="2">
    <source>
        <dbReference type="ARBA" id="ARBA00022737"/>
    </source>
</evidence>